<dbReference type="SUPFAM" id="SSF53850">
    <property type="entry name" value="Periplasmic binding protein-like II"/>
    <property type="match status" value="1"/>
</dbReference>
<feature type="chain" id="PRO_5046560471" evidence="2">
    <location>
        <begin position="22"/>
        <end position="386"/>
    </location>
</feature>
<dbReference type="PANTHER" id="PTHR30024">
    <property type="entry name" value="ALIPHATIC SULFONATES-BINDING PROTEIN-RELATED"/>
    <property type="match status" value="1"/>
</dbReference>
<sequence length="386" mass="42523">MNNFKKTALILAMALSFTACVNNNQDAKKEETQAEMPAGDEKTDTSAENVNDKDPETVEEETGKEAKDNKNEDNNVETTGKMEDEPHYGQPIKVAYNGGICTGAPGVADVRGEFEKRGLEVEFINVDSDIDSIGTHTADATIGHIAKFVPPTVNGVDAVFASGAHTGCKSLYVLNNDEINDTEGLKDKTVGFPGAIGTADHNIAIRFFNNDGIKPEEVNYKQVEMSAIIQAMENGELQGAILSDEFANKFVEDGTIKRIRSLSFDEDFKNEACCVNALNGDFVRENPLMAKAYNEAVLTTQKWIEDNVEEAAKILFDNNWASGDFDAAVEMMESYNWAVTLDDTEKTLETVIEDYKNLGIIDSEITKEEFISNYWNNLGLKDSDIK</sequence>
<feature type="region of interest" description="Disordered" evidence="1">
    <location>
        <begin position="28"/>
        <end position="88"/>
    </location>
</feature>
<evidence type="ECO:0000256" key="2">
    <source>
        <dbReference type="SAM" id="SignalP"/>
    </source>
</evidence>
<comment type="caution">
    <text evidence="3">The sequence shown here is derived from an EMBL/GenBank/DDBJ whole genome shotgun (WGS) entry which is preliminary data.</text>
</comment>
<keyword evidence="4" id="KW-1185">Reference proteome</keyword>
<dbReference type="Pfam" id="PF13379">
    <property type="entry name" value="NMT1_2"/>
    <property type="match status" value="1"/>
</dbReference>
<evidence type="ECO:0000313" key="4">
    <source>
        <dbReference type="Proteomes" id="UP001637996"/>
    </source>
</evidence>
<gene>
    <name evidence="3" type="ORF">ACCQ41_06910</name>
</gene>
<name>A0ABW9M9J7_9FIRM</name>
<dbReference type="Proteomes" id="UP001637996">
    <property type="component" value="Unassembled WGS sequence"/>
</dbReference>
<dbReference type="RefSeq" id="WP_410031634.1">
    <property type="nucleotide sequence ID" value="NZ_JBGMEI010000010.1"/>
</dbReference>
<organism evidence="3 4">
    <name type="scientific">Anaerococcus martiniensis</name>
    <dbReference type="NCBI Taxonomy" id="3115615"/>
    <lineage>
        <taxon>Bacteria</taxon>
        <taxon>Bacillati</taxon>
        <taxon>Bacillota</taxon>
        <taxon>Tissierellia</taxon>
        <taxon>Tissierellales</taxon>
        <taxon>Peptoniphilaceae</taxon>
        <taxon>Anaerococcus</taxon>
    </lineage>
</organism>
<evidence type="ECO:0000313" key="3">
    <source>
        <dbReference type="EMBL" id="MFO3665973.1"/>
    </source>
</evidence>
<keyword evidence="2" id="KW-0732">Signal</keyword>
<dbReference type="PROSITE" id="PS51257">
    <property type="entry name" value="PROKAR_LIPOPROTEIN"/>
    <property type="match status" value="1"/>
</dbReference>
<proteinExistence type="predicted"/>
<dbReference type="Gene3D" id="3.40.190.10">
    <property type="entry name" value="Periplasmic binding protein-like II"/>
    <property type="match status" value="2"/>
</dbReference>
<accession>A0ABW9M9J7</accession>
<feature type="compositionally biased region" description="Basic and acidic residues" evidence="1">
    <location>
        <begin position="39"/>
        <end position="73"/>
    </location>
</feature>
<feature type="signal peptide" evidence="2">
    <location>
        <begin position="1"/>
        <end position="21"/>
    </location>
</feature>
<reference evidence="3 4" key="1">
    <citation type="journal article" date="2025" name="Anaerobe">
        <title>Description of Anaerococcus kampingiae sp. nov., Anaerococcus groningensis sp. nov., Anaerococcus martiniensis sp. nov., and Anaerococcus cruorum sp. nov., isolated from human clinical specimens.</title>
        <authorList>
            <person name="Boiten K.E."/>
            <person name="Meijer J."/>
            <person name="van Wezel E.M."/>
            <person name="Veloo A.C.M."/>
        </authorList>
    </citation>
    <scope>NUCLEOTIDE SEQUENCE [LARGE SCALE GENOMIC DNA]</scope>
    <source>
        <strain evidence="3 4">ENR0831</strain>
    </source>
</reference>
<evidence type="ECO:0000256" key="1">
    <source>
        <dbReference type="SAM" id="MobiDB-lite"/>
    </source>
</evidence>
<protein>
    <submittedName>
        <fullName evidence="3">ABC transporter substrate-binding protein</fullName>
    </submittedName>
</protein>
<dbReference type="EMBL" id="JBGMEI010000010">
    <property type="protein sequence ID" value="MFO3665973.1"/>
    <property type="molecule type" value="Genomic_DNA"/>
</dbReference>